<dbReference type="PANTHER" id="PTHR13390:SF0">
    <property type="entry name" value="LIPID DROPLET-ASSOCIATED HYDROLASE"/>
    <property type="match status" value="1"/>
</dbReference>
<evidence type="ECO:0000256" key="2">
    <source>
        <dbReference type="SAM" id="Phobius"/>
    </source>
</evidence>
<gene>
    <name evidence="3" type="ORF">AAHA92_25641</name>
</gene>
<evidence type="ECO:0000313" key="3">
    <source>
        <dbReference type="EMBL" id="KAL1541417.1"/>
    </source>
</evidence>
<keyword evidence="2" id="KW-0812">Transmembrane</keyword>
<evidence type="ECO:0000256" key="1">
    <source>
        <dbReference type="ARBA" id="ARBA00022801"/>
    </source>
</evidence>
<dbReference type="EMBL" id="JBEAFC010000009">
    <property type="protein sequence ID" value="KAL1541417.1"/>
    <property type="molecule type" value="Genomic_DNA"/>
</dbReference>
<dbReference type="GO" id="GO:0016787">
    <property type="term" value="F:hydrolase activity"/>
    <property type="evidence" value="ECO:0007669"/>
    <property type="project" value="UniProtKB-KW"/>
</dbReference>
<sequence>MEHSHPLEDLQWHFLAMSPAPCTATSFIVALFGTLPSDITRFLVNISIGKSWSSSAVEALCTHVLKLPEKPDLEFIKSKRNQIALLFGLDYHWGPLHIYEELVRYGLLSMPRI</sequence>
<protein>
    <submittedName>
        <fullName evidence="3">Lipid droplet-associated hydrolase-like isoform X2</fullName>
    </submittedName>
</protein>
<keyword evidence="4" id="KW-1185">Reference proteome</keyword>
<comment type="caution">
    <text evidence="3">The sequence shown here is derived from an EMBL/GenBank/DDBJ whole genome shotgun (WGS) entry which is preliminary data.</text>
</comment>
<proteinExistence type="predicted"/>
<dbReference type="Proteomes" id="UP001567538">
    <property type="component" value="Unassembled WGS sequence"/>
</dbReference>
<feature type="transmembrane region" description="Helical" evidence="2">
    <location>
        <begin position="12"/>
        <end position="33"/>
    </location>
</feature>
<dbReference type="AlphaFoldDB" id="A0ABD1GBC1"/>
<accession>A0ABD1GBC1</accession>
<dbReference type="InterPro" id="IPR019363">
    <property type="entry name" value="LDAH"/>
</dbReference>
<evidence type="ECO:0000313" key="4">
    <source>
        <dbReference type="Proteomes" id="UP001567538"/>
    </source>
</evidence>
<dbReference type="PANTHER" id="PTHR13390">
    <property type="entry name" value="LIPASE"/>
    <property type="match status" value="1"/>
</dbReference>
<name>A0ABD1GBC1_SALDI</name>
<keyword evidence="2" id="KW-0472">Membrane</keyword>
<keyword evidence="1" id="KW-0378">Hydrolase</keyword>
<keyword evidence="2" id="KW-1133">Transmembrane helix</keyword>
<reference evidence="3 4" key="1">
    <citation type="submission" date="2024-06" db="EMBL/GenBank/DDBJ databases">
        <title>A chromosome level genome sequence of Diviner's sage (Salvia divinorum).</title>
        <authorList>
            <person name="Ford S.A."/>
            <person name="Ro D.-K."/>
            <person name="Ness R.W."/>
            <person name="Phillips M.A."/>
        </authorList>
    </citation>
    <scope>NUCLEOTIDE SEQUENCE [LARGE SCALE GENOMIC DNA]</scope>
    <source>
        <strain evidence="3">SAF-2024a</strain>
        <tissue evidence="3">Leaf</tissue>
    </source>
</reference>
<organism evidence="3 4">
    <name type="scientific">Salvia divinorum</name>
    <name type="common">Maria pastora</name>
    <name type="synonym">Diviner's sage</name>
    <dbReference type="NCBI Taxonomy" id="28513"/>
    <lineage>
        <taxon>Eukaryota</taxon>
        <taxon>Viridiplantae</taxon>
        <taxon>Streptophyta</taxon>
        <taxon>Embryophyta</taxon>
        <taxon>Tracheophyta</taxon>
        <taxon>Spermatophyta</taxon>
        <taxon>Magnoliopsida</taxon>
        <taxon>eudicotyledons</taxon>
        <taxon>Gunneridae</taxon>
        <taxon>Pentapetalae</taxon>
        <taxon>asterids</taxon>
        <taxon>lamiids</taxon>
        <taxon>Lamiales</taxon>
        <taxon>Lamiaceae</taxon>
        <taxon>Nepetoideae</taxon>
        <taxon>Mentheae</taxon>
        <taxon>Salviinae</taxon>
        <taxon>Salvia</taxon>
        <taxon>Salvia subgen. Calosphace</taxon>
    </lineage>
</organism>